<accession>A0A437KMB9</accession>
<dbReference type="EMBL" id="SACJ01000013">
    <property type="protein sequence ID" value="RVT72338.1"/>
    <property type="molecule type" value="Genomic_DNA"/>
</dbReference>
<proteinExistence type="predicted"/>
<evidence type="ECO:0000313" key="1">
    <source>
        <dbReference type="EMBL" id="RVT72338.1"/>
    </source>
</evidence>
<sequence length="165" mass="19786">MQKTITFLILFFFNFGFCQTEKEIKNTLEKLSKEYLTEMYMNRKYEKGSDMWDNTMLIEIQSFYNKTGQGNLSGSVLIDKIKVDVNKYFNQLTSFKVDKILSSEIEYWDEKTICHVFIQYSESLKHKSETIKTMLTFIPSKDKKTWTIQDWKIKDILDKVNRNLY</sequence>
<protein>
    <recommendedName>
        <fullName evidence="3">Nuclear transport factor 2 family protein</fullName>
    </recommendedName>
</protein>
<dbReference type="OrthoDB" id="9838817at2"/>
<reference evidence="1 2" key="1">
    <citation type="submission" date="2019-01" db="EMBL/GenBank/DDBJ databases">
        <authorList>
            <person name="Chen W.-M."/>
        </authorList>
    </citation>
    <scope>NUCLEOTIDE SEQUENCE [LARGE SCALE GENOMIC DNA]</scope>
    <source>
        <strain evidence="1 2">BBQ-12</strain>
    </source>
</reference>
<dbReference type="AlphaFoldDB" id="A0A437KMB9"/>
<gene>
    <name evidence="1" type="ORF">EOD40_16200</name>
</gene>
<evidence type="ECO:0008006" key="3">
    <source>
        <dbReference type="Google" id="ProtNLM"/>
    </source>
</evidence>
<keyword evidence="2" id="KW-1185">Reference proteome</keyword>
<evidence type="ECO:0000313" key="2">
    <source>
        <dbReference type="Proteomes" id="UP000285211"/>
    </source>
</evidence>
<dbReference type="RefSeq" id="WP_128197309.1">
    <property type="nucleotide sequence ID" value="NZ_SACJ01000013.1"/>
</dbReference>
<dbReference type="Proteomes" id="UP000285211">
    <property type="component" value="Unassembled WGS sequence"/>
</dbReference>
<name>A0A437KMB9_9FLAO</name>
<organism evidence="1 2">
    <name type="scientific">Flavobacterium sufflavum</name>
    <dbReference type="NCBI Taxonomy" id="1921138"/>
    <lineage>
        <taxon>Bacteria</taxon>
        <taxon>Pseudomonadati</taxon>
        <taxon>Bacteroidota</taxon>
        <taxon>Flavobacteriia</taxon>
        <taxon>Flavobacteriales</taxon>
        <taxon>Flavobacteriaceae</taxon>
        <taxon>Flavobacterium</taxon>
    </lineage>
</organism>
<comment type="caution">
    <text evidence="1">The sequence shown here is derived from an EMBL/GenBank/DDBJ whole genome shotgun (WGS) entry which is preliminary data.</text>
</comment>